<evidence type="ECO:0000256" key="2">
    <source>
        <dbReference type="ARBA" id="ARBA00007886"/>
    </source>
</evidence>
<comment type="subcellular location">
    <subcellularLocation>
        <location evidence="1">Membrane</location>
        <topology evidence="1">Lipid-anchor</topology>
    </subcellularLocation>
</comment>
<dbReference type="AlphaFoldDB" id="A0A265N677"/>
<evidence type="ECO:0000313" key="11">
    <source>
        <dbReference type="EMBL" id="OZU87301.1"/>
    </source>
</evidence>
<dbReference type="InterPro" id="IPR008844">
    <property type="entry name" value="Spore_GerAC-like"/>
</dbReference>
<name>A0A265N677_9BACI</name>
<sequence>MNNRLLILLCCMIIMLSGCWDENDIEERGFVIGAAIDLAEDEQGKDSPTLTLTNQFVVPAGIGMPGGGGGEQKAFSNISGSGESLFGIIREMSTTVSRAPYFEHLKVIIISEEVARQPDLFGSIIDLFIRDQEMRREIKIVISEQNAQKVMKVEPEAEQLPIMYMNDVMDNTVKAGGLLEPVRMGDMHEYLLEESNYVIPRVYSLDNRIKFKGAGVFRGKSNRLVGNINDDESVGLNLITNSTEGGFIKFEINNKLMIYELKKTKNTIKIDTKDQDNIKIDITIDTEGNIGEMYGERSLLEKDFLREIEQKVNEKIELLANNVIKKGQEELQLDFFGFSDILKQKHYETWNEVKDNWDQGDNIFAKSTINVTADSIIRTTGASDRVKDQGSE</sequence>
<evidence type="ECO:0000256" key="8">
    <source>
        <dbReference type="SAM" id="SignalP"/>
    </source>
</evidence>
<keyword evidence="5" id="KW-0472">Membrane</keyword>
<dbReference type="Pfam" id="PF05504">
    <property type="entry name" value="Spore_GerAC"/>
    <property type="match status" value="1"/>
</dbReference>
<dbReference type="InterPro" id="IPR038501">
    <property type="entry name" value="Spore_GerAC_C_sf"/>
</dbReference>
<keyword evidence="4 8" id="KW-0732">Signal</keyword>
<accession>A0A265N677</accession>
<dbReference type="Pfam" id="PF25198">
    <property type="entry name" value="Spore_GerAC_N"/>
    <property type="match status" value="1"/>
</dbReference>
<gene>
    <name evidence="11" type="ORF">CIL03_17030</name>
</gene>
<dbReference type="Proteomes" id="UP000216498">
    <property type="component" value="Unassembled WGS sequence"/>
</dbReference>
<dbReference type="RefSeq" id="WP_094887090.1">
    <property type="nucleotide sequence ID" value="NZ_NPMS01000011.1"/>
</dbReference>
<feature type="chain" id="PRO_5039230385" evidence="8">
    <location>
        <begin position="21"/>
        <end position="392"/>
    </location>
</feature>
<dbReference type="PANTHER" id="PTHR35789">
    <property type="entry name" value="SPORE GERMINATION PROTEIN B3"/>
    <property type="match status" value="1"/>
</dbReference>
<dbReference type="PROSITE" id="PS51257">
    <property type="entry name" value="PROKAR_LIPOPROTEIN"/>
    <property type="match status" value="1"/>
</dbReference>
<dbReference type="Gene3D" id="3.30.300.210">
    <property type="entry name" value="Nutrient germinant receptor protein C, domain 3"/>
    <property type="match status" value="1"/>
</dbReference>
<dbReference type="GO" id="GO:0016020">
    <property type="term" value="C:membrane"/>
    <property type="evidence" value="ECO:0007669"/>
    <property type="project" value="UniProtKB-SubCell"/>
</dbReference>
<dbReference type="NCBIfam" id="TIGR02887">
    <property type="entry name" value="spore_ger_x_C"/>
    <property type="match status" value="1"/>
</dbReference>
<feature type="domain" description="Spore germination GerAC-like C-terminal" evidence="9">
    <location>
        <begin position="212"/>
        <end position="381"/>
    </location>
</feature>
<evidence type="ECO:0000313" key="12">
    <source>
        <dbReference type="Proteomes" id="UP000216498"/>
    </source>
</evidence>
<evidence type="ECO:0000259" key="9">
    <source>
        <dbReference type="Pfam" id="PF05504"/>
    </source>
</evidence>
<dbReference type="EMBL" id="NPMS01000011">
    <property type="protein sequence ID" value="OZU87301.1"/>
    <property type="molecule type" value="Genomic_DNA"/>
</dbReference>
<evidence type="ECO:0000256" key="1">
    <source>
        <dbReference type="ARBA" id="ARBA00004635"/>
    </source>
</evidence>
<comment type="caution">
    <text evidence="11">The sequence shown here is derived from an EMBL/GenBank/DDBJ whole genome shotgun (WGS) entry which is preliminary data.</text>
</comment>
<comment type="similarity">
    <text evidence="2">Belongs to the GerABKC lipoprotein family.</text>
</comment>
<evidence type="ECO:0000256" key="7">
    <source>
        <dbReference type="ARBA" id="ARBA00023288"/>
    </source>
</evidence>
<dbReference type="InterPro" id="IPR057336">
    <property type="entry name" value="GerAC_N"/>
</dbReference>
<evidence type="ECO:0000256" key="5">
    <source>
        <dbReference type="ARBA" id="ARBA00023136"/>
    </source>
</evidence>
<feature type="signal peptide" evidence="8">
    <location>
        <begin position="1"/>
        <end position="20"/>
    </location>
</feature>
<keyword evidence="7" id="KW-0449">Lipoprotein</keyword>
<dbReference type="PANTHER" id="PTHR35789:SF1">
    <property type="entry name" value="SPORE GERMINATION PROTEIN B3"/>
    <property type="match status" value="1"/>
</dbReference>
<dbReference type="OrthoDB" id="2569624at2"/>
<protein>
    <submittedName>
        <fullName evidence="11">Uncharacterized protein</fullName>
    </submittedName>
</protein>
<keyword evidence="12" id="KW-1185">Reference proteome</keyword>
<dbReference type="Gene3D" id="6.20.190.10">
    <property type="entry name" value="Nutrient germinant receptor protein C, domain 1"/>
    <property type="match status" value="1"/>
</dbReference>
<organism evidence="11 12">
    <name type="scientific">Virgibacillus indicus</name>
    <dbReference type="NCBI Taxonomy" id="2024554"/>
    <lineage>
        <taxon>Bacteria</taxon>
        <taxon>Bacillati</taxon>
        <taxon>Bacillota</taxon>
        <taxon>Bacilli</taxon>
        <taxon>Bacillales</taxon>
        <taxon>Bacillaceae</taxon>
        <taxon>Virgibacillus</taxon>
    </lineage>
</organism>
<evidence type="ECO:0000256" key="3">
    <source>
        <dbReference type="ARBA" id="ARBA00022544"/>
    </source>
</evidence>
<proteinExistence type="inferred from homology"/>
<dbReference type="GO" id="GO:0009847">
    <property type="term" value="P:spore germination"/>
    <property type="evidence" value="ECO:0007669"/>
    <property type="project" value="InterPro"/>
</dbReference>
<feature type="domain" description="Spore germination protein N-terminal" evidence="10">
    <location>
        <begin position="21"/>
        <end position="202"/>
    </location>
</feature>
<keyword evidence="6" id="KW-0564">Palmitate</keyword>
<reference evidence="11 12" key="1">
    <citation type="submission" date="2017-08" db="EMBL/GenBank/DDBJ databases">
        <title>Virgibacillus indicus sp. nov. and Virgibacillus profoundi sp. nov, two moderately halophilic bacteria isolated from marine sediment by using the Microfluidic Streak Plate.</title>
        <authorList>
            <person name="Xu B."/>
            <person name="Hu B."/>
            <person name="Wang J."/>
            <person name="Zhu Y."/>
            <person name="Huang L."/>
            <person name="Du W."/>
            <person name="Huang Y."/>
        </authorList>
    </citation>
    <scope>NUCLEOTIDE SEQUENCE [LARGE SCALE GENOMIC DNA]</scope>
    <source>
        <strain evidence="11 12">IO3-P2-C2</strain>
    </source>
</reference>
<evidence type="ECO:0000256" key="6">
    <source>
        <dbReference type="ARBA" id="ARBA00023139"/>
    </source>
</evidence>
<evidence type="ECO:0000259" key="10">
    <source>
        <dbReference type="Pfam" id="PF25198"/>
    </source>
</evidence>
<dbReference type="InterPro" id="IPR046953">
    <property type="entry name" value="Spore_GerAC-like_C"/>
</dbReference>
<evidence type="ECO:0000256" key="4">
    <source>
        <dbReference type="ARBA" id="ARBA00022729"/>
    </source>
</evidence>
<keyword evidence="3" id="KW-0309">Germination</keyword>